<dbReference type="InterPro" id="IPR038756">
    <property type="entry name" value="CheX-like"/>
</dbReference>
<dbReference type="GO" id="GO:0006935">
    <property type="term" value="P:chemotaxis"/>
    <property type="evidence" value="ECO:0007669"/>
    <property type="project" value="UniProtKB-KW"/>
</dbReference>
<evidence type="ECO:0000313" key="4">
    <source>
        <dbReference type="Proteomes" id="UP000323824"/>
    </source>
</evidence>
<dbReference type="PANTHER" id="PTHR39452">
    <property type="entry name" value="CHEY-P PHOSPHATASE CHEX"/>
    <property type="match status" value="1"/>
</dbReference>
<dbReference type="Gene3D" id="3.40.1550.10">
    <property type="entry name" value="CheC-like"/>
    <property type="match status" value="1"/>
</dbReference>
<dbReference type="PANTHER" id="PTHR39452:SF1">
    <property type="entry name" value="CHEY-P PHOSPHATASE CHEX"/>
    <property type="match status" value="1"/>
</dbReference>
<sequence>MDTKYIEPFIEATINIFKEFYGEEPILKTPFLFDKNEDLGWDLSAVIGIAGETKGVITLSFPKDLIIKLTEKLVGYPIEDLDDDVVDSTGEVVNIIAGNAKKGLEQFRLVISLPSIVKGNNHKIAWPTNHNMPIISIPFETSMGLFHVSVGLENIIK</sequence>
<evidence type="ECO:0000256" key="1">
    <source>
        <dbReference type="ARBA" id="ARBA00022500"/>
    </source>
</evidence>
<name>A0A5C1Q559_9SPIO</name>
<gene>
    <name evidence="3" type="ORF">EW093_00090</name>
</gene>
<dbReference type="InterPro" id="IPR028051">
    <property type="entry name" value="CheX-like_dom"/>
</dbReference>
<keyword evidence="4" id="KW-1185">Reference proteome</keyword>
<dbReference type="SUPFAM" id="SSF103039">
    <property type="entry name" value="CheC-like"/>
    <property type="match status" value="1"/>
</dbReference>
<feature type="domain" description="Chemotaxis phosphatase CheX-like" evidence="2">
    <location>
        <begin position="44"/>
        <end position="139"/>
    </location>
</feature>
<keyword evidence="1" id="KW-0145">Chemotaxis</keyword>
<dbReference type="RefSeq" id="WP_149566425.1">
    <property type="nucleotide sequence ID" value="NZ_CP035807.1"/>
</dbReference>
<dbReference type="OrthoDB" id="9790435at2"/>
<evidence type="ECO:0000259" key="2">
    <source>
        <dbReference type="Pfam" id="PF13690"/>
    </source>
</evidence>
<organism evidence="3 4">
    <name type="scientific">Thiospirochaeta perfilievii</name>
    <dbReference type="NCBI Taxonomy" id="252967"/>
    <lineage>
        <taxon>Bacteria</taxon>
        <taxon>Pseudomonadati</taxon>
        <taxon>Spirochaetota</taxon>
        <taxon>Spirochaetia</taxon>
        <taxon>Spirochaetales</taxon>
        <taxon>Spirochaetaceae</taxon>
        <taxon>Thiospirochaeta</taxon>
    </lineage>
</organism>
<dbReference type="AlphaFoldDB" id="A0A5C1Q559"/>
<dbReference type="Pfam" id="PF13690">
    <property type="entry name" value="CheX"/>
    <property type="match status" value="1"/>
</dbReference>
<evidence type="ECO:0000313" key="3">
    <source>
        <dbReference type="EMBL" id="QEN03165.1"/>
    </source>
</evidence>
<dbReference type="InterPro" id="IPR028976">
    <property type="entry name" value="CheC-like_sf"/>
</dbReference>
<dbReference type="Proteomes" id="UP000323824">
    <property type="component" value="Chromosome"/>
</dbReference>
<proteinExistence type="predicted"/>
<reference evidence="3 4" key="2">
    <citation type="submission" date="2019-09" db="EMBL/GenBank/DDBJ databases">
        <title>Complete Genome Sequence and Methylome Analysis of free living Spirochaetas.</title>
        <authorList>
            <person name="Leshcheva N."/>
            <person name="Mikheeva N."/>
        </authorList>
    </citation>
    <scope>NUCLEOTIDE SEQUENCE [LARGE SCALE GENOMIC DNA]</scope>
    <source>
        <strain evidence="3 4">P</strain>
    </source>
</reference>
<protein>
    <submittedName>
        <fullName evidence="3">Chemotaxis protein CheX</fullName>
    </submittedName>
</protein>
<accession>A0A5C1Q559</accession>
<reference evidence="3 4" key="1">
    <citation type="submission" date="2019-02" db="EMBL/GenBank/DDBJ databases">
        <authorList>
            <person name="Fomenkov A."/>
            <person name="Dubinina G."/>
            <person name="Grabovich M."/>
            <person name="Vincze T."/>
            <person name="Roberts R.J."/>
        </authorList>
    </citation>
    <scope>NUCLEOTIDE SEQUENCE [LARGE SCALE GENOMIC DNA]</scope>
    <source>
        <strain evidence="3 4">P</strain>
    </source>
</reference>
<dbReference type="KEGG" id="sper:EW093_00090"/>
<dbReference type="CDD" id="cd17906">
    <property type="entry name" value="CheX"/>
    <property type="match status" value="1"/>
</dbReference>
<dbReference type="EMBL" id="CP035807">
    <property type="protein sequence ID" value="QEN03165.1"/>
    <property type="molecule type" value="Genomic_DNA"/>
</dbReference>